<dbReference type="STRING" id="743966.MYB_01030"/>
<dbReference type="RefSeq" id="WP_022935610.1">
    <property type="nucleotide sequence ID" value="NZ_CP007154.1"/>
</dbReference>
<feature type="transmembrane region" description="Helical" evidence="1">
    <location>
        <begin position="6"/>
        <end position="26"/>
    </location>
</feature>
<accession>W5USV9</accession>
<feature type="transmembrane region" description="Helical" evidence="1">
    <location>
        <begin position="96"/>
        <end position="119"/>
    </location>
</feature>
<feature type="transmembrane region" description="Helical" evidence="1">
    <location>
        <begin position="164"/>
        <end position="183"/>
    </location>
</feature>
<evidence type="ECO:0008006" key="4">
    <source>
        <dbReference type="Google" id="ProtNLM"/>
    </source>
</evidence>
<dbReference type="EMBL" id="CP007154">
    <property type="protein sequence ID" value="AHH45217.1"/>
    <property type="molecule type" value="Genomic_DNA"/>
</dbReference>
<evidence type="ECO:0000256" key="1">
    <source>
        <dbReference type="SAM" id="Phobius"/>
    </source>
</evidence>
<gene>
    <name evidence="2" type="ORF">MYB_01030</name>
</gene>
<sequence>MNSTIQAIGWLASFTTAILGIPMVVNTYKNREIKSASIISWWIYFIGVFLYLIVGWQSKTDQIVITELFNGIITFLFVILFSFYLKSRKISKEFKFANIVFSLAMITTIIAIVILHFAGVTITIPDAGAEVLSILAASFINFAFLPQTIIVIKQKKLIHMPFFFVHDLTLLNILWLVFLGANIDLPGFKALLALQVLGLLISLVQGVFYYIQVFDKKLNPSRKIVWI</sequence>
<keyword evidence="1" id="KW-1133">Transmembrane helix</keyword>
<dbReference type="HOGENOM" id="CLU_1198706_0_0_14"/>
<keyword evidence="3" id="KW-1185">Reference proteome</keyword>
<organism evidence="2 3">
    <name type="scientific">Mesomycoplasma bovoculi M165/69</name>
    <dbReference type="NCBI Taxonomy" id="743966"/>
    <lineage>
        <taxon>Bacteria</taxon>
        <taxon>Bacillati</taxon>
        <taxon>Mycoplasmatota</taxon>
        <taxon>Mycoplasmoidales</taxon>
        <taxon>Metamycoplasmataceae</taxon>
        <taxon>Mesomycoplasma</taxon>
    </lineage>
</organism>
<dbReference type="Proteomes" id="UP000019229">
    <property type="component" value="Chromosome"/>
</dbReference>
<name>W5USV9_9BACT</name>
<feature type="transmembrane region" description="Helical" evidence="1">
    <location>
        <begin position="131"/>
        <end position="152"/>
    </location>
</feature>
<dbReference type="AlphaFoldDB" id="W5USV9"/>
<keyword evidence="1" id="KW-0812">Transmembrane</keyword>
<dbReference type="OrthoDB" id="398361at2"/>
<keyword evidence="1" id="KW-0472">Membrane</keyword>
<protein>
    <recommendedName>
        <fullName evidence="4">PQ loop repeat protein</fullName>
    </recommendedName>
</protein>
<feature type="transmembrane region" description="Helical" evidence="1">
    <location>
        <begin position="63"/>
        <end position="84"/>
    </location>
</feature>
<reference evidence="2 3" key="1">
    <citation type="journal article" date="2014" name="Genome Announc.">
        <title>Complete Genome Sequence of Mycoplasma bovoculi Strain M165/69T (ATCC 29104).</title>
        <authorList>
            <person name="Calcutt M.J."/>
            <person name="Foecking M.F."/>
        </authorList>
    </citation>
    <scope>NUCLEOTIDE SEQUENCE [LARGE SCALE GENOMIC DNA]</scope>
    <source>
        <strain evidence="2">M165/69</strain>
    </source>
</reference>
<dbReference type="Gene3D" id="1.20.1280.290">
    <property type="match status" value="2"/>
</dbReference>
<evidence type="ECO:0000313" key="2">
    <source>
        <dbReference type="EMBL" id="AHH45217.1"/>
    </source>
</evidence>
<proteinExistence type="predicted"/>
<feature type="transmembrane region" description="Helical" evidence="1">
    <location>
        <begin position="189"/>
        <end position="211"/>
    </location>
</feature>
<dbReference type="PATRIC" id="fig|743966.3.peg.206"/>
<feature type="transmembrane region" description="Helical" evidence="1">
    <location>
        <begin position="38"/>
        <end position="57"/>
    </location>
</feature>
<evidence type="ECO:0000313" key="3">
    <source>
        <dbReference type="Proteomes" id="UP000019229"/>
    </source>
</evidence>
<dbReference type="eggNOG" id="ENOG5031YPZ">
    <property type="taxonomic scope" value="Bacteria"/>
</dbReference>
<dbReference type="KEGG" id="mbc:MYB_01030"/>